<feature type="compositionally biased region" description="Polar residues" evidence="5">
    <location>
        <begin position="1406"/>
        <end position="1447"/>
    </location>
</feature>
<name>A0A9W7TUF3_TRIRA</name>
<gene>
    <name evidence="7" type="ORF">IRJ41_011232</name>
</gene>
<evidence type="ECO:0000313" key="7">
    <source>
        <dbReference type="EMBL" id="KAI7803757.1"/>
    </source>
</evidence>
<evidence type="ECO:0000256" key="2">
    <source>
        <dbReference type="ARBA" id="ARBA00006937"/>
    </source>
</evidence>
<comment type="caution">
    <text evidence="7">The sequence shown here is derived from an EMBL/GenBank/DDBJ whole genome shotgun (WGS) entry which is preliminary data.</text>
</comment>
<dbReference type="EMBL" id="JAFHDT010000011">
    <property type="protein sequence ID" value="KAI7803757.1"/>
    <property type="molecule type" value="Genomic_DNA"/>
</dbReference>
<dbReference type="PANTHER" id="PTHR16181:SF29">
    <property type="entry name" value="PROTEIN FAM83A-RELATED"/>
    <property type="match status" value="1"/>
</dbReference>
<dbReference type="GO" id="GO:0019901">
    <property type="term" value="F:protein kinase binding"/>
    <property type="evidence" value="ECO:0007669"/>
    <property type="project" value="TreeGrafter"/>
</dbReference>
<protein>
    <recommendedName>
        <fullName evidence="6">Scaffolding anchor of CK1 domain-containing protein</fullName>
    </recommendedName>
</protein>
<evidence type="ECO:0000256" key="5">
    <source>
        <dbReference type="SAM" id="MobiDB-lite"/>
    </source>
</evidence>
<dbReference type="Gene3D" id="3.30.870.10">
    <property type="entry name" value="Endonuclease Chain A"/>
    <property type="match status" value="1"/>
</dbReference>
<evidence type="ECO:0000256" key="1">
    <source>
        <dbReference type="ARBA" id="ARBA00004245"/>
    </source>
</evidence>
<dbReference type="OrthoDB" id="6103632at2759"/>
<dbReference type="SUPFAM" id="SSF56024">
    <property type="entry name" value="Phospholipase D/nuclease"/>
    <property type="match status" value="1"/>
</dbReference>
<keyword evidence="3" id="KW-0963">Cytoplasm</keyword>
<organism evidence="7 8">
    <name type="scientific">Triplophysa rosa</name>
    <name type="common">Cave loach</name>
    <dbReference type="NCBI Taxonomy" id="992332"/>
    <lineage>
        <taxon>Eukaryota</taxon>
        <taxon>Metazoa</taxon>
        <taxon>Chordata</taxon>
        <taxon>Craniata</taxon>
        <taxon>Vertebrata</taxon>
        <taxon>Euteleostomi</taxon>
        <taxon>Actinopterygii</taxon>
        <taxon>Neopterygii</taxon>
        <taxon>Teleostei</taxon>
        <taxon>Ostariophysi</taxon>
        <taxon>Cypriniformes</taxon>
        <taxon>Nemacheilidae</taxon>
        <taxon>Triplophysa</taxon>
    </lineage>
</organism>
<feature type="region of interest" description="Disordered" evidence="5">
    <location>
        <begin position="1370"/>
        <end position="1485"/>
    </location>
</feature>
<dbReference type="GO" id="GO:0005856">
    <property type="term" value="C:cytoskeleton"/>
    <property type="evidence" value="ECO:0007669"/>
    <property type="project" value="UniProtKB-SubCell"/>
</dbReference>
<evidence type="ECO:0000313" key="8">
    <source>
        <dbReference type="Proteomes" id="UP001059041"/>
    </source>
</evidence>
<evidence type="ECO:0000256" key="3">
    <source>
        <dbReference type="ARBA" id="ARBA00022490"/>
    </source>
</evidence>
<sequence>MALSQVQCLDDSHINLRTSESKPDFFYSEEQRLALETLIHEGRDAYEDHIKTNNIRCFLSDLELERFLNTVEVYSPGSPHDNAELYGESDGEDVSLQYWPDLSDYSIPQLDIGWPDWASYRGVTRVQVYTQPPYDGQPHIKAVVRKMIGQAQKVVAIVMDLFTDIDIFKDVLDASFRRKVAVYIILESAGVTHFLKMCDKAGIHTGHLKNLRVRSIRGAEFFSRSSKRVCGSQSQKFMFIDGDKAVSGSYSFTWSASRLDRNLITVLTGQTVEIFDSLFQDMYVMSNGVCLNKINLGSEPEPEILPQQGPTLFPTTNTAFKLINPKYTLVTGYTFTTNGPDQTNGKNDIAKNEKESVKHIIDAPALPPIHPGLLNLEKANMIHYVPTWPDPEPPSDVIGFINIRDANKPLQANLMRSELFEVSQAIRFKDSIREPKEPVMAHPISKPPCDSEAPAQTQACTEAQSRSEETERNVEYFDQNQQQESSQSEDLISPLQSPQPETVHVLTGNREDKEAADVMIIKNENIRTDSLDSISFDAKDDTASSEIEQILDTPQALQCPAQTPNNPDVKSISDSFESLNGKVIIDVDTEPVLAVDERQQNGCDTHTSKTDSNFSSLSDYYDCFSPLTDLRSESEVSIREIPSDLQSHNQKNIQQEREFPCLNSFTTQDTTDKMTLFTPKLLKTSCSIVFNFPPSKSNSFSPAPFKTTPVQESLNGEGAVTTSEEYFECSDTVGFGFDGNVMETSAQLKVNEFNRNEPHDTDEDSIPAVTLQIQKLTEKSMQEDDKHCDPELSCHNVTGSGSEKQSVMEMTVNGHLEANNPETVSRTNHDSLDQTDENIHRYHTHKPEVTQGPVVHTPEMILEIQPEELETEKTQSEFSLDLMCEGESVQTAEKTEKQLMLDLQPDLNLDLMCERQSVQTAEKTDKPQIQPEELRTEKSPRIDFQPEVNVLLMSEGECVKKIEEQLQLDLQPKLTLVLIREGRIVHTVEKTEKTLTRDLQPEVNLDLICEGESVKNAGKTEKPLMLDLQTKLTLDLICKEESIHTVEKTEKTLMRDLQSEVNLDLLCKGEPGNIAEKLSLTDFQPEVNVQLICEEESVRTAEKNEKPPILDSHFKIKNVICASILKHSELNGCESQSATDVESVGVSAVQDKAAVTPVIPENTTVTKSIDLHNSEGRQNLLADLEFESKHPLNLKSAEHVSELKPMNVAHSQTGLKENPEELSTIENHLHRPEDFETVELLILEDCDLQEIEEKGKNRSDPRKSKTALSAEAKLQKIKPAGLKTVDVRKLTENKFELYSNHAKQTCHLTAPVKKKERERVSAIQVKKNLPEAKPKLHCQVKKQPHQTSNRIPVAKEASGEISELHITKCSPRHPAPKAETHPPGQPPGHSNPCNTASPCPGEMTPLKSQQRYPWAVSSNGSIPTPKQPHVQSNKTKTTQSDQHVSRNLSASKTLCSSSSGTSFPRKIRNVKQTFKETPASKKKKE</sequence>
<dbReference type="InterPro" id="IPR050944">
    <property type="entry name" value="FAM83"/>
</dbReference>
<feature type="compositionally biased region" description="Low complexity" evidence="5">
    <location>
        <begin position="1448"/>
        <end position="1462"/>
    </location>
</feature>
<evidence type="ECO:0000256" key="4">
    <source>
        <dbReference type="ARBA" id="ARBA00023212"/>
    </source>
</evidence>
<feature type="domain" description="Scaffolding anchor of CK1" evidence="6">
    <location>
        <begin position="17"/>
        <end position="287"/>
    </location>
</feature>
<dbReference type="InterPro" id="IPR012461">
    <property type="entry name" value="SACK1"/>
</dbReference>
<dbReference type="GO" id="GO:0007165">
    <property type="term" value="P:signal transduction"/>
    <property type="evidence" value="ECO:0007669"/>
    <property type="project" value="TreeGrafter"/>
</dbReference>
<feature type="region of interest" description="Disordered" evidence="5">
    <location>
        <begin position="433"/>
        <end position="502"/>
    </location>
</feature>
<dbReference type="Pfam" id="PF07894">
    <property type="entry name" value="SACK1"/>
    <property type="match status" value="1"/>
</dbReference>
<reference evidence="7" key="1">
    <citation type="submission" date="2021-02" db="EMBL/GenBank/DDBJ databases">
        <title>Comparative genomics reveals that relaxation of natural selection precedes convergent phenotypic evolution of cavefish.</title>
        <authorList>
            <person name="Peng Z."/>
        </authorList>
    </citation>
    <scope>NUCLEOTIDE SEQUENCE</scope>
    <source>
        <tissue evidence="7">Muscle</tissue>
    </source>
</reference>
<keyword evidence="8" id="KW-1185">Reference proteome</keyword>
<proteinExistence type="inferred from homology"/>
<dbReference type="FunFam" id="3.30.870.10:FF:000004">
    <property type="entry name" value="protein FAM83H isoform X2"/>
    <property type="match status" value="1"/>
</dbReference>
<dbReference type="Proteomes" id="UP001059041">
    <property type="component" value="Linkage Group LG11"/>
</dbReference>
<dbReference type="PANTHER" id="PTHR16181">
    <property type="entry name" value="PROTEIN FAM83A-RELATED"/>
    <property type="match status" value="1"/>
</dbReference>
<feature type="compositionally biased region" description="Low complexity" evidence="5">
    <location>
        <begin position="479"/>
        <end position="489"/>
    </location>
</feature>
<keyword evidence="4" id="KW-0206">Cytoskeleton</keyword>
<comment type="similarity">
    <text evidence="2">Belongs to the FAM83 family.</text>
</comment>
<comment type="subcellular location">
    <subcellularLocation>
        <location evidence="1">Cytoplasm</location>
        <location evidence="1">Cytoskeleton</location>
    </subcellularLocation>
</comment>
<feature type="compositionally biased region" description="Basic and acidic residues" evidence="5">
    <location>
        <begin position="465"/>
        <end position="475"/>
    </location>
</feature>
<accession>A0A9W7TUF3</accession>
<evidence type="ECO:0000259" key="6">
    <source>
        <dbReference type="Pfam" id="PF07894"/>
    </source>
</evidence>
<feature type="compositionally biased region" description="Polar residues" evidence="5">
    <location>
        <begin position="454"/>
        <end position="464"/>
    </location>
</feature>